<name>A0AAX0B577_CLOBE</name>
<dbReference type="AlphaFoldDB" id="A0AAX0B577"/>
<organism evidence="2 3">
    <name type="scientific">Clostridium beijerinckii</name>
    <name type="common">Clostridium MP</name>
    <dbReference type="NCBI Taxonomy" id="1520"/>
    <lineage>
        <taxon>Bacteria</taxon>
        <taxon>Bacillati</taxon>
        <taxon>Bacillota</taxon>
        <taxon>Clostridia</taxon>
        <taxon>Eubacteriales</taxon>
        <taxon>Clostridiaceae</taxon>
        <taxon>Clostridium</taxon>
    </lineage>
</organism>
<sequence length="502" mass="56469">MNLLDKAIGVISPKRAYERATWRQSLRSFYDSGGRDRLNSNWNATNASAEQADRAQRDIIRARARDLERNSDISEAIVGSFERNVIGTGINLQAKILKDEDNEDEKLNKSIEELWKEWCKARNCDVTGQQSFSEMQTMAMRRLIIDGGIIFIKTYTKDGIVPFSLQAREVDDLDTSRNTLPSLRNKGNRIVGGIELNEYNKPVAYYLKTYSPDGFYTGQSERVDAQRVIFLWKKTRPTQIREISPLAKTMPRIKEVNEFVEAISVKERILACLSVFITKQNPGGIGRGNSMDKQSGYQMKTISPGMIHELQPGESVSAVNPSGQSSNAKDFIMTQQRLAGSGQGLSYETTSRDMSQVNYSSARQGLLEDQRTYSAWQDYIKDNLCDEVYSEFIISAVLSGTLDIKDFWANKRKYLRHEWITSGWSWIDPLKEVNANKAAIAEGMDTLANICGARGLDWKEVLKQRAKELEFAKDLGINLGGGNSAVSKKDEAQTGSSPEKNN</sequence>
<dbReference type="Pfam" id="PF05136">
    <property type="entry name" value="Phage_portal_2"/>
    <property type="match status" value="1"/>
</dbReference>
<reference evidence="2" key="2">
    <citation type="journal article" date="2022" name="Nat. Biotechnol.">
        <title>Carbon-negative production of acetone and isopropanol by gas fermentation at industrial pilot scale.</title>
        <authorList>
            <person name="Liew F.E."/>
            <person name="Nogle R."/>
            <person name="Abdalla T."/>
            <person name="Rasor B.J."/>
            <person name="Canter C."/>
            <person name="Jensen R.O."/>
            <person name="Wang L."/>
            <person name="Strutz J."/>
            <person name="Chirania P."/>
            <person name="De Tissera S."/>
            <person name="Mueller A.P."/>
            <person name="Ruan Z."/>
            <person name="Gao A."/>
            <person name="Tran L."/>
            <person name="Engle N.L."/>
            <person name="Bromley J.C."/>
            <person name="Daniell J."/>
            <person name="Conrado R."/>
            <person name="Tschaplinski T.J."/>
            <person name="Giannone R.J."/>
            <person name="Hettich R.L."/>
            <person name="Karim A.S."/>
            <person name="Simpson S.D."/>
            <person name="Brown S.D."/>
            <person name="Leang C."/>
            <person name="Jewett M.C."/>
            <person name="Kopke M."/>
        </authorList>
    </citation>
    <scope>NUCLEOTIDE SEQUENCE</scope>
    <source>
        <strain evidence="2">DJ080</strain>
    </source>
</reference>
<dbReference type="InterPro" id="IPR006429">
    <property type="entry name" value="Phage_lambda_portal"/>
</dbReference>
<dbReference type="EMBL" id="JABSWW010000001">
    <property type="protein sequence ID" value="NRT90102.1"/>
    <property type="molecule type" value="Genomic_DNA"/>
</dbReference>
<dbReference type="NCBIfam" id="TIGR01539">
    <property type="entry name" value="portal_lambda"/>
    <property type="match status" value="1"/>
</dbReference>
<gene>
    <name evidence="2" type="ORF">B0H41_003781</name>
</gene>
<proteinExistence type="predicted"/>
<accession>A0AAX0B577</accession>
<feature type="region of interest" description="Disordered" evidence="1">
    <location>
        <begin position="478"/>
        <end position="502"/>
    </location>
</feature>
<feature type="compositionally biased region" description="Polar residues" evidence="1">
    <location>
        <begin position="493"/>
        <end position="502"/>
    </location>
</feature>
<protein>
    <submittedName>
        <fullName evidence="2">Lambda family phage portal protein</fullName>
    </submittedName>
</protein>
<dbReference type="Proteomes" id="UP001193748">
    <property type="component" value="Unassembled WGS sequence"/>
</dbReference>
<evidence type="ECO:0000313" key="3">
    <source>
        <dbReference type="Proteomes" id="UP001193748"/>
    </source>
</evidence>
<reference evidence="2" key="1">
    <citation type="submission" date="2020-05" db="EMBL/GenBank/DDBJ databases">
        <authorList>
            <person name="Brown S."/>
            <person name="Huntemann M."/>
            <person name="Clum A."/>
            <person name="Spunde A."/>
            <person name="Palaniappan K."/>
            <person name="Ritter S."/>
            <person name="Mikhailova N."/>
            <person name="Chen I.-M."/>
            <person name="Stamatis D."/>
            <person name="Reddy T."/>
            <person name="O'Malley R."/>
            <person name="Daum C."/>
            <person name="Shapiro N."/>
            <person name="Ivanova N."/>
            <person name="Kyrpides N."/>
            <person name="Woyke T."/>
        </authorList>
    </citation>
    <scope>NUCLEOTIDE SEQUENCE</scope>
    <source>
        <strain evidence="2">DJ080</strain>
    </source>
</reference>
<dbReference type="RefSeq" id="WP_173711440.1">
    <property type="nucleotide sequence ID" value="NZ_JABSWW010000001.1"/>
</dbReference>
<dbReference type="GO" id="GO:0019068">
    <property type="term" value="P:virion assembly"/>
    <property type="evidence" value="ECO:0007669"/>
    <property type="project" value="InterPro"/>
</dbReference>
<evidence type="ECO:0000256" key="1">
    <source>
        <dbReference type="SAM" id="MobiDB-lite"/>
    </source>
</evidence>
<dbReference type="GO" id="GO:0005198">
    <property type="term" value="F:structural molecule activity"/>
    <property type="evidence" value="ECO:0007669"/>
    <property type="project" value="InterPro"/>
</dbReference>
<comment type="caution">
    <text evidence="2">The sequence shown here is derived from an EMBL/GenBank/DDBJ whole genome shotgun (WGS) entry which is preliminary data.</text>
</comment>
<evidence type="ECO:0000313" key="2">
    <source>
        <dbReference type="EMBL" id="NRT90102.1"/>
    </source>
</evidence>